<proteinExistence type="inferred from homology"/>
<dbReference type="GO" id="GO:0006281">
    <property type="term" value="P:DNA repair"/>
    <property type="evidence" value="ECO:0007669"/>
    <property type="project" value="InterPro"/>
</dbReference>
<evidence type="ECO:0000313" key="6">
    <source>
        <dbReference type="Proteomes" id="UP000054903"/>
    </source>
</evidence>
<evidence type="ECO:0000313" key="5">
    <source>
        <dbReference type="EMBL" id="SAK87061.1"/>
    </source>
</evidence>
<protein>
    <submittedName>
        <fullName evidence="5">ATP dependent DNA ligase</fullName>
    </submittedName>
</protein>
<dbReference type="InterPro" id="IPR050191">
    <property type="entry name" value="ATP-dep_DNA_ligase"/>
</dbReference>
<reference evidence="5" key="1">
    <citation type="submission" date="2016-01" db="EMBL/GenBank/DDBJ databases">
        <authorList>
            <person name="Peeters C."/>
        </authorList>
    </citation>
    <scope>NUCLEOTIDE SEQUENCE</scope>
    <source>
        <strain evidence="5">LMG 29320</strain>
    </source>
</reference>
<keyword evidence="6" id="KW-1185">Reference proteome</keyword>
<evidence type="ECO:0000259" key="4">
    <source>
        <dbReference type="PROSITE" id="PS50160"/>
    </source>
</evidence>
<dbReference type="AlphaFoldDB" id="A0A158CXV1"/>
<dbReference type="InterPro" id="IPR012310">
    <property type="entry name" value="DNA_ligase_ATP-dep_cent"/>
</dbReference>
<accession>A0A158CXV1</accession>
<evidence type="ECO:0000256" key="2">
    <source>
        <dbReference type="ARBA" id="ARBA00022598"/>
    </source>
</evidence>
<dbReference type="GO" id="GO:0003910">
    <property type="term" value="F:DNA ligase (ATP) activity"/>
    <property type="evidence" value="ECO:0007669"/>
    <property type="project" value="InterPro"/>
</dbReference>
<dbReference type="GO" id="GO:0005524">
    <property type="term" value="F:ATP binding"/>
    <property type="evidence" value="ECO:0007669"/>
    <property type="project" value="InterPro"/>
</dbReference>
<sequence>MKRRFSRGGGRTADEPLPESIPPQLATLVRRPPASGDWVYEIKFDGYRLMCRLDAGRVKLITRGGHDWTTKMRTLATAIEEMPVDNAWLDGEVVVLTESGTPDFNALQNAFDRRSTAQLTFFAFDVPFVNGRDLREAPLSQRRELLGELIARTSSERVRFSESFTEDPESLLASACRMRLEGIIGKRADAPYRSGRSTDWIKLL</sequence>
<evidence type="ECO:0000256" key="1">
    <source>
        <dbReference type="ARBA" id="ARBA00007572"/>
    </source>
</evidence>
<dbReference type="PANTHER" id="PTHR45674">
    <property type="entry name" value="DNA LIGASE 1/3 FAMILY MEMBER"/>
    <property type="match status" value="1"/>
</dbReference>
<dbReference type="GO" id="GO:0006310">
    <property type="term" value="P:DNA recombination"/>
    <property type="evidence" value="ECO:0007669"/>
    <property type="project" value="InterPro"/>
</dbReference>
<dbReference type="PROSITE" id="PS50160">
    <property type="entry name" value="DNA_LIGASE_A3"/>
    <property type="match status" value="1"/>
</dbReference>
<dbReference type="EMBL" id="FCNX02000012">
    <property type="protein sequence ID" value="SAK87061.1"/>
    <property type="molecule type" value="Genomic_DNA"/>
</dbReference>
<evidence type="ECO:0000256" key="3">
    <source>
        <dbReference type="SAM" id="MobiDB-lite"/>
    </source>
</evidence>
<dbReference type="Gene3D" id="3.30.1490.70">
    <property type="match status" value="1"/>
</dbReference>
<dbReference type="STRING" id="1777138.AWB77_04679"/>
<dbReference type="SUPFAM" id="SSF56091">
    <property type="entry name" value="DNA ligase/mRNA capping enzyme, catalytic domain"/>
    <property type="match status" value="1"/>
</dbReference>
<dbReference type="Proteomes" id="UP000054903">
    <property type="component" value="Unassembled WGS sequence"/>
</dbReference>
<dbReference type="Pfam" id="PF01068">
    <property type="entry name" value="DNA_ligase_A_M"/>
    <property type="match status" value="1"/>
</dbReference>
<dbReference type="PANTHER" id="PTHR45674:SF4">
    <property type="entry name" value="DNA LIGASE 1"/>
    <property type="match status" value="1"/>
</dbReference>
<gene>
    <name evidence="5" type="ORF">AWB77_04679</name>
</gene>
<dbReference type="RefSeq" id="WP_061136764.1">
    <property type="nucleotide sequence ID" value="NZ_FCNX02000012.1"/>
</dbReference>
<dbReference type="CDD" id="cd07906">
    <property type="entry name" value="Adenylation_DNA_ligase_LigD_LigC"/>
    <property type="match status" value="1"/>
</dbReference>
<comment type="similarity">
    <text evidence="1">Belongs to the ATP-dependent DNA ligase family.</text>
</comment>
<dbReference type="Gene3D" id="3.30.470.30">
    <property type="entry name" value="DNA ligase/mRNA capping enzyme"/>
    <property type="match status" value="1"/>
</dbReference>
<name>A0A158CXV1_9BURK</name>
<feature type="domain" description="ATP-dependent DNA ligase family profile" evidence="4">
    <location>
        <begin position="112"/>
        <end position="204"/>
    </location>
</feature>
<feature type="region of interest" description="Disordered" evidence="3">
    <location>
        <begin position="1"/>
        <end position="21"/>
    </location>
</feature>
<comment type="caution">
    <text evidence="5">The sequence shown here is derived from an EMBL/GenBank/DDBJ whole genome shotgun (WGS) entry which is preliminary data.</text>
</comment>
<organism evidence="5 6">
    <name type="scientific">Caballeronia fortuita</name>
    <dbReference type="NCBI Taxonomy" id="1777138"/>
    <lineage>
        <taxon>Bacteria</taxon>
        <taxon>Pseudomonadati</taxon>
        <taxon>Pseudomonadota</taxon>
        <taxon>Betaproteobacteria</taxon>
        <taxon>Burkholderiales</taxon>
        <taxon>Burkholderiaceae</taxon>
        <taxon>Caballeronia</taxon>
    </lineage>
</organism>
<keyword evidence="2 5" id="KW-0436">Ligase</keyword>